<organism evidence="1 2">
    <name type="scientific">Candida boidinii</name>
    <name type="common">Yeast</name>
    <dbReference type="NCBI Taxonomy" id="5477"/>
    <lineage>
        <taxon>Eukaryota</taxon>
        <taxon>Fungi</taxon>
        <taxon>Dikarya</taxon>
        <taxon>Ascomycota</taxon>
        <taxon>Saccharomycotina</taxon>
        <taxon>Pichiomycetes</taxon>
        <taxon>Pichiales</taxon>
        <taxon>Pichiaceae</taxon>
        <taxon>Ogataea</taxon>
        <taxon>Ogataea/Candida clade</taxon>
    </lineage>
</organism>
<protein>
    <submittedName>
        <fullName evidence="1">Unnamed protein product</fullName>
    </submittedName>
</protein>
<comment type="caution">
    <text evidence="1">The sequence shown here is derived from an EMBL/GenBank/DDBJ whole genome shotgun (WGS) entry which is preliminary data.</text>
</comment>
<name>A0ACB5TI55_CANBO</name>
<dbReference type="Proteomes" id="UP001165101">
    <property type="component" value="Unassembled WGS sequence"/>
</dbReference>
<gene>
    <name evidence="1" type="ORF">Cboi01_000105700</name>
</gene>
<sequence length="394" mass="42921">MSSSTSSSDRKLVMIPGPIEFSDGVLNAMSTSSQSHTSPEFIKVFQEVLVNTRKLFQSTDSSAQPIVISASGTLGWEICGANFVDKEDKVLVLSTGFFSDSFADCLKIYSDNVDIIDASSFGNIVPYDLIESTLKSAKESGKPYNLITITQVDTSSGVLSNVEKISSIVKSISPETLIVVDGVCSIAVEDLKFDSWGIDYALTASQKAIGVPSGLSISFASGRAMEKALNPNRKITSFYSNLKKWVPIMKAYESGNPAYFATPPIQLIHALRQSLREILSVEGGVETRILKHHESSEKFKNNLNSIGLKLVPEREVAANGLSAIYFPEGIDGPALLKKISDKGINLATGIYKDYKTKYFRVGHMGVSSIGEGRNDVDLCFKYIKESLEELGYKQ</sequence>
<accession>A0ACB5TI55</accession>
<dbReference type="EMBL" id="BSXV01000352">
    <property type="protein sequence ID" value="GME88738.1"/>
    <property type="molecule type" value="Genomic_DNA"/>
</dbReference>
<evidence type="ECO:0000313" key="2">
    <source>
        <dbReference type="Proteomes" id="UP001165101"/>
    </source>
</evidence>
<reference evidence="1" key="1">
    <citation type="submission" date="2023-04" db="EMBL/GenBank/DDBJ databases">
        <title>Candida boidinii NBRC 1967.</title>
        <authorList>
            <person name="Ichikawa N."/>
            <person name="Sato H."/>
            <person name="Tonouchi N."/>
        </authorList>
    </citation>
    <scope>NUCLEOTIDE SEQUENCE</scope>
    <source>
        <strain evidence="1">NBRC 1967</strain>
    </source>
</reference>
<keyword evidence="2" id="KW-1185">Reference proteome</keyword>
<evidence type="ECO:0000313" key="1">
    <source>
        <dbReference type="EMBL" id="GME88738.1"/>
    </source>
</evidence>
<proteinExistence type="predicted"/>